<dbReference type="EMBL" id="FNZM01000029">
    <property type="protein sequence ID" value="SEK14595.1"/>
    <property type="molecule type" value="Genomic_DNA"/>
</dbReference>
<evidence type="ECO:0000256" key="2">
    <source>
        <dbReference type="RuleBase" id="RU361185"/>
    </source>
</evidence>
<dbReference type="GO" id="GO:0005975">
    <property type="term" value="P:carbohydrate metabolic process"/>
    <property type="evidence" value="ECO:0007669"/>
    <property type="project" value="InterPro"/>
</dbReference>
<dbReference type="Pfam" id="PF01055">
    <property type="entry name" value="Glyco_hydro_31_2nd"/>
    <property type="match status" value="1"/>
</dbReference>
<dbReference type="InterPro" id="IPR052990">
    <property type="entry name" value="Sulfoquinovosidase_GH31"/>
</dbReference>
<organism evidence="4 5">
    <name type="scientific">Paraburkholderia tropica</name>
    <dbReference type="NCBI Taxonomy" id="92647"/>
    <lineage>
        <taxon>Bacteria</taxon>
        <taxon>Pseudomonadati</taxon>
        <taxon>Pseudomonadota</taxon>
        <taxon>Betaproteobacteria</taxon>
        <taxon>Burkholderiales</taxon>
        <taxon>Burkholderiaceae</taxon>
        <taxon>Paraburkholderia</taxon>
    </lineage>
</organism>
<dbReference type="InterPro" id="IPR000322">
    <property type="entry name" value="Glyco_hydro_31_TIM"/>
</dbReference>
<evidence type="ECO:0000313" key="5">
    <source>
        <dbReference type="Proteomes" id="UP000183529"/>
    </source>
</evidence>
<dbReference type="AlphaFoldDB" id="A0AAQ1GNY8"/>
<feature type="domain" description="Glycoside hydrolase family 31 TIM barrel" evidence="3">
    <location>
        <begin position="1"/>
        <end position="82"/>
    </location>
</feature>
<dbReference type="InterPro" id="IPR017853">
    <property type="entry name" value="GH"/>
</dbReference>
<comment type="similarity">
    <text evidence="1 2">Belongs to the glycosyl hydrolase 31 family.</text>
</comment>
<name>A0AAQ1GNY8_9BURK</name>
<dbReference type="Gene3D" id="3.20.20.80">
    <property type="entry name" value="Glycosidases"/>
    <property type="match status" value="1"/>
</dbReference>
<dbReference type="Proteomes" id="UP000183529">
    <property type="component" value="Unassembled WGS sequence"/>
</dbReference>
<evidence type="ECO:0000256" key="1">
    <source>
        <dbReference type="ARBA" id="ARBA00007806"/>
    </source>
</evidence>
<sequence>MGVDCFKTDFGERIPTDVIYHDGSDPQKMHNDDSYLYNKVVFDVLREVRGEGEAGVFARSGTVGSQPLPVRWGGDCSATYDRIDS</sequence>
<dbReference type="RefSeq" id="WP_074987424.1">
    <property type="nucleotide sequence ID" value="NZ_CADFGN010000012.1"/>
</dbReference>
<dbReference type="PANTHER" id="PTHR46959:SF2">
    <property type="entry name" value="SULFOQUINOVOSIDASE"/>
    <property type="match status" value="1"/>
</dbReference>
<proteinExistence type="inferred from homology"/>
<accession>A0AAQ1GNY8</accession>
<keyword evidence="2" id="KW-0326">Glycosidase</keyword>
<gene>
    <name evidence="4" type="ORF">SAMN05216550_12975</name>
</gene>
<dbReference type="SUPFAM" id="SSF51445">
    <property type="entry name" value="(Trans)glycosidases"/>
    <property type="match status" value="1"/>
</dbReference>
<protein>
    <submittedName>
        <fullName evidence="4">Alpha-D-xyloside xylohydrolase</fullName>
    </submittedName>
</protein>
<keyword evidence="2" id="KW-0378">Hydrolase</keyword>
<dbReference type="GO" id="GO:0004553">
    <property type="term" value="F:hydrolase activity, hydrolyzing O-glycosyl compounds"/>
    <property type="evidence" value="ECO:0007669"/>
    <property type="project" value="InterPro"/>
</dbReference>
<evidence type="ECO:0000313" key="4">
    <source>
        <dbReference type="EMBL" id="SEK14595.1"/>
    </source>
</evidence>
<reference evidence="4 5" key="1">
    <citation type="submission" date="2016-10" db="EMBL/GenBank/DDBJ databases">
        <authorList>
            <person name="Varghese N."/>
            <person name="Submissions S."/>
        </authorList>
    </citation>
    <scope>NUCLEOTIDE SEQUENCE [LARGE SCALE GENOMIC DNA]</scope>
    <source>
        <strain evidence="4 5">LMG 22274</strain>
    </source>
</reference>
<dbReference type="GeneID" id="62369197"/>
<comment type="caution">
    <text evidence="4">The sequence shown here is derived from an EMBL/GenBank/DDBJ whole genome shotgun (WGS) entry which is preliminary data.</text>
</comment>
<evidence type="ECO:0000259" key="3">
    <source>
        <dbReference type="Pfam" id="PF01055"/>
    </source>
</evidence>
<dbReference type="PANTHER" id="PTHR46959">
    <property type="entry name" value="SULFOQUINOVOSIDASE"/>
    <property type="match status" value="1"/>
</dbReference>